<organism evidence="3">
    <name type="scientific">Menopon gallinae</name>
    <name type="common">poultry shaft louse</name>
    <dbReference type="NCBI Taxonomy" id="328185"/>
    <lineage>
        <taxon>Eukaryota</taxon>
        <taxon>Metazoa</taxon>
        <taxon>Ecdysozoa</taxon>
        <taxon>Arthropoda</taxon>
        <taxon>Hexapoda</taxon>
        <taxon>Insecta</taxon>
        <taxon>Pterygota</taxon>
        <taxon>Neoptera</taxon>
        <taxon>Paraneoptera</taxon>
        <taxon>Psocodea</taxon>
        <taxon>Troctomorpha</taxon>
        <taxon>Phthiraptera</taxon>
        <taxon>Amblycera</taxon>
        <taxon>Menoponidae</taxon>
        <taxon>Menopon</taxon>
    </lineage>
</organism>
<comment type="caution">
    <text evidence="3">The sequence shown here is derived from an EMBL/GenBank/DDBJ whole genome shotgun (WGS) entry which is preliminary data.</text>
</comment>
<dbReference type="EMBL" id="JARGDH010000005">
    <property type="protein sequence ID" value="KAL0269069.1"/>
    <property type="molecule type" value="Genomic_DNA"/>
</dbReference>
<dbReference type="InterPro" id="IPR043502">
    <property type="entry name" value="DNA/RNA_pol_sf"/>
</dbReference>
<evidence type="ECO:0000256" key="1">
    <source>
        <dbReference type="SAM" id="MobiDB-lite"/>
    </source>
</evidence>
<dbReference type="CDD" id="cd01650">
    <property type="entry name" value="RT_nLTR_like"/>
    <property type="match status" value="1"/>
</dbReference>
<dbReference type="GO" id="GO:0071897">
    <property type="term" value="P:DNA biosynthetic process"/>
    <property type="evidence" value="ECO:0007669"/>
    <property type="project" value="UniProtKB-ARBA"/>
</dbReference>
<sequence>MNECPKEEINRYPLEINNEIIGEEITEECDYDNEGNEVEKGRDDSSIEENVPKQNKRAPGRPKIIRTGRPGSSRRQLEERARIIGIRLENWARTHKLEINTDKTVTMMLKGSIKGRRLPVDIAGRRVNGCTQLSYLGVHISEGFRLAGHVRWAARAAGDAFGGLRRGVFEAIATYAAPVWYEWLNAETRRMTMLRAQRTALLLITRAYRTVSHAALQVLAGTPPIDLLVRWRARAYFLRRELETDIVMDSLTEDWQRQWRSSPHGRTTYCVWPSVSVRLQQKKLNLDYYLTQALTGHGRFGTHQLRFGFAERSTCFICGEPEDDVEHALIWCEGADVSVFPAGERPTSCLELWQMLRDQDRQRLAERHVRAVMRRREDLARARHEALQHRQLRNKYVGLLRKTKADNWRTTATEAATKNTWGIVYQLARDKLRYKTLASAVEGVDGERVCEDSAKAVLQKFLPEDDPTEDTTEQKEIRRYAEEPADELQEDQETFDLDEVKRALWRMAPRKAPGRDGVTAAVLRAAWASAGAAMTNIYNFSYRQGVFPTCWTQGEMRLIPKKDGGSRPLTLLPVAGKVYEHLLRDRIDKHLDEKSPISQRQYGFRAGRSTTDAIMEMVKYVRTSPDTYVCALFLDIQGAFDNAWWPLVLHRLRRSGCPRNLYEVVRDYFRCRTTHITGNEFVVSRRASRGCPQGSVLGPTFWNIVMDTFLEVSFRFPHLSIAYADDGLILFSGNSRNELVRRADEIGDALTKWSRGCKLRICNKKTHTMMLKGKFKAGRQPLQLRINGERIRMASSTVYLGVTIDEGLSFQRHLRETATAARDALRCIRRYSGTAWGFSYRDQWRIYKAFFEGIITYAAPVWAPLLAADRYLKIVNRSQRNALLLITKAFRTVSTEALQVVAGAMPMDILLRQREALYHHRRGDGNPTDTEKSIRERFTAEWQQRWTSTPKGRHTFRIWPNAYTGHGRFNAKLHEHGIVGDSTCAICGCEEDTVEHALWECPPTTRHRRLLENEIDNDTYAAALRNPRTSQQIQQYIQAVLQSRERTGRYSRRAELTRRRMR</sequence>
<feature type="region of interest" description="Disordered" evidence="1">
    <location>
        <begin position="26"/>
        <end position="74"/>
    </location>
</feature>
<proteinExistence type="predicted"/>
<dbReference type="SUPFAM" id="SSF56672">
    <property type="entry name" value="DNA/RNA polymerases"/>
    <property type="match status" value="1"/>
</dbReference>
<evidence type="ECO:0000313" key="3">
    <source>
        <dbReference type="EMBL" id="KAL0269069.1"/>
    </source>
</evidence>
<dbReference type="InterPro" id="IPR000477">
    <property type="entry name" value="RT_dom"/>
</dbReference>
<reference evidence="3" key="1">
    <citation type="journal article" date="2024" name="Gigascience">
        <title>Chromosome-level genome of the poultry shaft louse Menopon gallinae provides insight into the host-switching and adaptive evolution of parasitic lice.</title>
        <authorList>
            <person name="Xu Y."/>
            <person name="Ma L."/>
            <person name="Liu S."/>
            <person name="Liang Y."/>
            <person name="Liu Q."/>
            <person name="He Z."/>
            <person name="Tian L."/>
            <person name="Duan Y."/>
            <person name="Cai W."/>
            <person name="Li H."/>
            <person name="Song F."/>
        </authorList>
    </citation>
    <scope>NUCLEOTIDE SEQUENCE</scope>
    <source>
        <strain evidence="3">Cailab_2023a</strain>
    </source>
</reference>
<protein>
    <recommendedName>
        <fullName evidence="2">Reverse transcriptase domain-containing protein</fullName>
    </recommendedName>
</protein>
<accession>A0AAW2HGP8</accession>
<feature type="compositionally biased region" description="Acidic residues" evidence="1">
    <location>
        <begin position="26"/>
        <end position="36"/>
    </location>
</feature>
<dbReference type="Pfam" id="PF00078">
    <property type="entry name" value="RVT_1"/>
    <property type="match status" value="1"/>
</dbReference>
<dbReference type="PROSITE" id="PS50878">
    <property type="entry name" value="RT_POL"/>
    <property type="match status" value="1"/>
</dbReference>
<feature type="domain" description="Reverse transcriptase" evidence="2">
    <location>
        <begin position="540"/>
        <end position="804"/>
    </location>
</feature>
<dbReference type="PANTHER" id="PTHR19446">
    <property type="entry name" value="REVERSE TRANSCRIPTASES"/>
    <property type="match status" value="1"/>
</dbReference>
<dbReference type="AlphaFoldDB" id="A0AAW2HGP8"/>
<gene>
    <name evidence="3" type="ORF">PYX00_010805</name>
</gene>
<feature type="compositionally biased region" description="Basic residues" evidence="1">
    <location>
        <begin position="54"/>
        <end position="66"/>
    </location>
</feature>
<evidence type="ECO:0000259" key="2">
    <source>
        <dbReference type="PROSITE" id="PS50878"/>
    </source>
</evidence>
<name>A0AAW2HGP8_9NEOP</name>